<reference evidence="1 2" key="1">
    <citation type="submission" date="2021-07" db="EMBL/GenBank/DDBJ databases">
        <title>A novel phosphonate cluster across the Pantoea species complex is important for pathogenicity in onion.</title>
        <authorList>
            <person name="Zhao M."/>
            <person name="Stice S."/>
            <person name="Shin G.Y."/>
            <person name="Coutinho T."/>
            <person name="Gitaitis R."/>
            <person name="Kvitko B."/>
            <person name="Dutta B."/>
        </authorList>
    </citation>
    <scope>NUCLEOTIDE SEQUENCE [LARGE SCALE GENOMIC DNA]</scope>
    <source>
        <strain evidence="1 2">BD 382</strain>
    </source>
</reference>
<accession>A0ABS6VJ72</accession>
<keyword evidence="2" id="KW-1185">Reference proteome</keyword>
<dbReference type="EMBL" id="JAHVXZ010000016">
    <property type="protein sequence ID" value="MBW1259389.1"/>
    <property type="molecule type" value="Genomic_DNA"/>
</dbReference>
<gene>
    <name evidence="1" type="ORF">KYI95_19650</name>
</gene>
<dbReference type="RefSeq" id="WP_128604191.1">
    <property type="nucleotide sequence ID" value="NZ_CP193912.1"/>
</dbReference>
<proteinExistence type="predicted"/>
<evidence type="ECO:0000313" key="2">
    <source>
        <dbReference type="Proteomes" id="UP001197236"/>
    </source>
</evidence>
<protein>
    <submittedName>
        <fullName evidence="1">Uncharacterized protein</fullName>
    </submittedName>
</protein>
<dbReference type="Proteomes" id="UP001197236">
    <property type="component" value="Unassembled WGS sequence"/>
</dbReference>
<sequence length="112" mass="12607">MKQRDDFVFALEKIRYAVATSEKRDAAFAKDTALAFLKVQYAKFRLELTDAGVSGDHEQGLDTFEHAMDLLKRYFDGNPGGLSARDACVYGRYLQTEHEGFVALADEIKANH</sequence>
<name>A0ABS6VJ72_9GAMM</name>
<comment type="caution">
    <text evidence="1">The sequence shown here is derived from an EMBL/GenBank/DDBJ whole genome shotgun (WGS) entry which is preliminary data.</text>
</comment>
<evidence type="ECO:0000313" key="1">
    <source>
        <dbReference type="EMBL" id="MBW1259389.1"/>
    </source>
</evidence>
<organism evidence="1 2">
    <name type="scientific">Pantoea allii</name>
    <dbReference type="NCBI Taxonomy" id="574096"/>
    <lineage>
        <taxon>Bacteria</taxon>
        <taxon>Pseudomonadati</taxon>
        <taxon>Pseudomonadota</taxon>
        <taxon>Gammaproteobacteria</taxon>
        <taxon>Enterobacterales</taxon>
        <taxon>Erwiniaceae</taxon>
        <taxon>Pantoea</taxon>
    </lineage>
</organism>